<keyword evidence="2" id="KW-1185">Reference proteome</keyword>
<reference evidence="1" key="1">
    <citation type="journal article" date="2019" name="bioRxiv">
        <title>The Genome of the Zebra Mussel, Dreissena polymorpha: A Resource for Invasive Species Research.</title>
        <authorList>
            <person name="McCartney M.A."/>
            <person name="Auch B."/>
            <person name="Kono T."/>
            <person name="Mallez S."/>
            <person name="Zhang Y."/>
            <person name="Obille A."/>
            <person name="Becker A."/>
            <person name="Abrahante J.E."/>
            <person name="Garbe J."/>
            <person name="Badalamenti J.P."/>
            <person name="Herman A."/>
            <person name="Mangelson H."/>
            <person name="Liachko I."/>
            <person name="Sullivan S."/>
            <person name="Sone E.D."/>
            <person name="Koren S."/>
            <person name="Silverstein K.A.T."/>
            <person name="Beckman K.B."/>
            <person name="Gohl D.M."/>
        </authorList>
    </citation>
    <scope>NUCLEOTIDE SEQUENCE</scope>
    <source>
        <strain evidence="1">Duluth1</strain>
        <tissue evidence="1">Whole animal</tissue>
    </source>
</reference>
<dbReference type="AlphaFoldDB" id="A0A9D4J1R9"/>
<comment type="caution">
    <text evidence="1">The sequence shown here is derived from an EMBL/GenBank/DDBJ whole genome shotgun (WGS) entry which is preliminary data.</text>
</comment>
<gene>
    <name evidence="1" type="ORF">DPMN_146069</name>
</gene>
<organism evidence="1 2">
    <name type="scientific">Dreissena polymorpha</name>
    <name type="common">Zebra mussel</name>
    <name type="synonym">Mytilus polymorpha</name>
    <dbReference type="NCBI Taxonomy" id="45954"/>
    <lineage>
        <taxon>Eukaryota</taxon>
        <taxon>Metazoa</taxon>
        <taxon>Spiralia</taxon>
        <taxon>Lophotrochozoa</taxon>
        <taxon>Mollusca</taxon>
        <taxon>Bivalvia</taxon>
        <taxon>Autobranchia</taxon>
        <taxon>Heteroconchia</taxon>
        <taxon>Euheterodonta</taxon>
        <taxon>Imparidentia</taxon>
        <taxon>Neoheterodontei</taxon>
        <taxon>Myida</taxon>
        <taxon>Dreissenoidea</taxon>
        <taxon>Dreissenidae</taxon>
        <taxon>Dreissena</taxon>
    </lineage>
</organism>
<evidence type="ECO:0000313" key="1">
    <source>
        <dbReference type="EMBL" id="KAH3792573.1"/>
    </source>
</evidence>
<accession>A0A9D4J1R9</accession>
<evidence type="ECO:0000313" key="2">
    <source>
        <dbReference type="Proteomes" id="UP000828390"/>
    </source>
</evidence>
<protein>
    <submittedName>
        <fullName evidence="1">Uncharacterized protein</fullName>
    </submittedName>
</protein>
<reference evidence="1" key="2">
    <citation type="submission" date="2020-11" db="EMBL/GenBank/DDBJ databases">
        <authorList>
            <person name="McCartney M.A."/>
            <person name="Auch B."/>
            <person name="Kono T."/>
            <person name="Mallez S."/>
            <person name="Becker A."/>
            <person name="Gohl D.M."/>
            <person name="Silverstein K.A.T."/>
            <person name="Koren S."/>
            <person name="Bechman K.B."/>
            <person name="Herman A."/>
            <person name="Abrahante J.E."/>
            <person name="Garbe J."/>
        </authorList>
    </citation>
    <scope>NUCLEOTIDE SEQUENCE</scope>
    <source>
        <strain evidence="1">Duluth1</strain>
        <tissue evidence="1">Whole animal</tissue>
    </source>
</reference>
<dbReference type="Proteomes" id="UP000828390">
    <property type="component" value="Unassembled WGS sequence"/>
</dbReference>
<dbReference type="EMBL" id="JAIWYP010000007">
    <property type="protein sequence ID" value="KAH3792573.1"/>
    <property type="molecule type" value="Genomic_DNA"/>
</dbReference>
<proteinExistence type="predicted"/>
<name>A0A9D4J1R9_DREPO</name>
<sequence>MLGTFTNGMDERSKYRLHHTIWAFDNLPEPCHLFMSLFMAVTSEANLGLGLTELNSEGISGITSVKSN</sequence>